<proteinExistence type="predicted"/>
<dbReference type="RefSeq" id="XP_006668095.1">
    <property type="nucleotide sequence ID" value="XM_006668032.1"/>
</dbReference>
<dbReference type="InParanoid" id="G3JCE8"/>
<dbReference type="KEGG" id="cmt:CCM_02880"/>
<keyword evidence="3" id="KW-1003">Cell membrane</keyword>
<keyword evidence="5 7" id="KW-1133">Transmembrane helix</keyword>
<feature type="transmembrane region" description="Helical" evidence="7">
    <location>
        <begin position="12"/>
        <end position="32"/>
    </location>
</feature>
<dbReference type="AlphaFoldDB" id="G3JCE8"/>
<keyword evidence="6 7" id="KW-0472">Membrane</keyword>
<dbReference type="PROSITE" id="PS50850">
    <property type="entry name" value="MFS"/>
    <property type="match status" value="1"/>
</dbReference>
<dbReference type="SUPFAM" id="SSF103473">
    <property type="entry name" value="MFS general substrate transporter"/>
    <property type="match status" value="1"/>
</dbReference>
<evidence type="ECO:0000256" key="2">
    <source>
        <dbReference type="ARBA" id="ARBA00022448"/>
    </source>
</evidence>
<keyword evidence="4 7" id="KW-0812">Transmembrane</keyword>
<organism evidence="9 10">
    <name type="scientific">Cordyceps militaris (strain CM01)</name>
    <name type="common">Caterpillar fungus</name>
    <dbReference type="NCBI Taxonomy" id="983644"/>
    <lineage>
        <taxon>Eukaryota</taxon>
        <taxon>Fungi</taxon>
        <taxon>Dikarya</taxon>
        <taxon>Ascomycota</taxon>
        <taxon>Pezizomycotina</taxon>
        <taxon>Sordariomycetes</taxon>
        <taxon>Hypocreomycetidae</taxon>
        <taxon>Hypocreales</taxon>
        <taxon>Cordycipitaceae</taxon>
        <taxon>Cordyceps</taxon>
    </lineage>
</organism>
<evidence type="ECO:0000256" key="7">
    <source>
        <dbReference type="SAM" id="Phobius"/>
    </source>
</evidence>
<evidence type="ECO:0000256" key="6">
    <source>
        <dbReference type="ARBA" id="ARBA00023136"/>
    </source>
</evidence>
<keyword evidence="10" id="KW-1185">Reference proteome</keyword>
<dbReference type="VEuPathDB" id="FungiDB:CCM_02880"/>
<comment type="subcellular location">
    <subcellularLocation>
        <location evidence="1">Cell membrane</location>
        <topology evidence="1">Multi-pass membrane protein</topology>
    </subcellularLocation>
</comment>
<gene>
    <name evidence="9" type="ORF">CCM_02880</name>
</gene>
<dbReference type="HOGENOM" id="CLU_2469009_0_0_1"/>
<feature type="transmembrane region" description="Helical" evidence="7">
    <location>
        <begin position="52"/>
        <end position="74"/>
    </location>
</feature>
<dbReference type="PANTHER" id="PTHR23502">
    <property type="entry name" value="MAJOR FACILITATOR SUPERFAMILY"/>
    <property type="match status" value="1"/>
</dbReference>
<evidence type="ECO:0000256" key="5">
    <source>
        <dbReference type="ARBA" id="ARBA00022989"/>
    </source>
</evidence>
<dbReference type="InterPro" id="IPR036259">
    <property type="entry name" value="MFS_trans_sf"/>
</dbReference>
<evidence type="ECO:0000259" key="8">
    <source>
        <dbReference type="PROSITE" id="PS50850"/>
    </source>
</evidence>
<feature type="domain" description="Major facilitator superfamily (MFS) profile" evidence="8">
    <location>
        <begin position="1"/>
        <end position="88"/>
    </location>
</feature>
<evidence type="ECO:0000313" key="10">
    <source>
        <dbReference type="Proteomes" id="UP000001610"/>
    </source>
</evidence>
<reference evidence="9 10" key="1">
    <citation type="journal article" date="2011" name="Genome Biol.">
        <title>Genome sequence of the insect pathogenic fungus Cordyceps militaris, a valued traditional Chinese medicine.</title>
        <authorList>
            <person name="Zheng P."/>
            <person name="Xia Y."/>
            <person name="Xiao G."/>
            <person name="Xiong C."/>
            <person name="Hu X."/>
            <person name="Zhang S."/>
            <person name="Zheng H."/>
            <person name="Huang Y."/>
            <person name="Zhou Y."/>
            <person name="Wang S."/>
            <person name="Zhao G.P."/>
            <person name="Liu X."/>
            <person name="St Leger R.J."/>
            <person name="Wang C."/>
        </authorList>
    </citation>
    <scope>NUCLEOTIDE SEQUENCE [LARGE SCALE GENOMIC DNA]</scope>
    <source>
        <strain evidence="9 10">CM01</strain>
    </source>
</reference>
<sequence length="88" mass="9717">MLDMIRPTRWRGVALAVYYTVPSLGASLGPLVGGFLVHAGGGWRWTFLSAAFSAPLLGGVALVMAPIPWCFWIYGERIRKRSRHETSI</sequence>
<dbReference type="PANTHER" id="PTHR23502:SF186">
    <property type="entry name" value="MAJOR FACILITATOR SUPERFAMILY (MFS) PROFILE DOMAIN-CONTAINING PROTEIN"/>
    <property type="match status" value="1"/>
</dbReference>
<protein>
    <submittedName>
        <fullName evidence="9">General substrate transporter</fullName>
    </submittedName>
</protein>
<dbReference type="InterPro" id="IPR020846">
    <property type="entry name" value="MFS_dom"/>
</dbReference>
<dbReference type="Gene3D" id="1.20.1250.20">
    <property type="entry name" value="MFS general substrate transporter like domains"/>
    <property type="match status" value="1"/>
</dbReference>
<dbReference type="Proteomes" id="UP000001610">
    <property type="component" value="Unassembled WGS sequence"/>
</dbReference>
<dbReference type="EMBL" id="JH126400">
    <property type="protein sequence ID" value="EGX94609.1"/>
    <property type="molecule type" value="Genomic_DNA"/>
</dbReference>
<dbReference type="GO" id="GO:0022857">
    <property type="term" value="F:transmembrane transporter activity"/>
    <property type="evidence" value="ECO:0007669"/>
    <property type="project" value="InterPro"/>
</dbReference>
<keyword evidence="2" id="KW-0813">Transport</keyword>
<accession>G3JCE8</accession>
<name>G3JCE8_CORMM</name>
<dbReference type="GO" id="GO:0005886">
    <property type="term" value="C:plasma membrane"/>
    <property type="evidence" value="ECO:0007669"/>
    <property type="project" value="UniProtKB-SubCell"/>
</dbReference>
<dbReference type="GeneID" id="18164907"/>
<evidence type="ECO:0000256" key="3">
    <source>
        <dbReference type="ARBA" id="ARBA00022475"/>
    </source>
</evidence>
<evidence type="ECO:0000313" key="9">
    <source>
        <dbReference type="EMBL" id="EGX94609.1"/>
    </source>
</evidence>
<dbReference type="OrthoDB" id="4868716at2759"/>
<evidence type="ECO:0000256" key="1">
    <source>
        <dbReference type="ARBA" id="ARBA00004651"/>
    </source>
</evidence>
<evidence type="ECO:0000256" key="4">
    <source>
        <dbReference type="ARBA" id="ARBA00022692"/>
    </source>
</evidence>